<dbReference type="GO" id="GO:0004534">
    <property type="term" value="F:5'-3' RNA exonuclease activity"/>
    <property type="evidence" value="ECO:0007669"/>
    <property type="project" value="TreeGrafter"/>
</dbReference>
<dbReference type="InterPro" id="IPR016195">
    <property type="entry name" value="Pol/histidinol_Pase-like"/>
</dbReference>
<reference evidence="1" key="2">
    <citation type="journal article" date="2021" name="PeerJ">
        <title>Extensive microbial diversity within the chicken gut microbiome revealed by metagenomics and culture.</title>
        <authorList>
            <person name="Gilroy R."/>
            <person name="Ravi A."/>
            <person name="Getino M."/>
            <person name="Pursley I."/>
            <person name="Horton D.L."/>
            <person name="Alikhan N.F."/>
            <person name="Baker D."/>
            <person name="Gharbi K."/>
            <person name="Hall N."/>
            <person name="Watson M."/>
            <person name="Adriaenssens E.M."/>
            <person name="Foster-Nyarko E."/>
            <person name="Jarju S."/>
            <person name="Secka A."/>
            <person name="Antonio M."/>
            <person name="Oren A."/>
            <person name="Chaudhuri R.R."/>
            <person name="La Ragione R."/>
            <person name="Hildebrand F."/>
            <person name="Pallen M.J."/>
        </authorList>
    </citation>
    <scope>NUCLEOTIDE SEQUENCE</scope>
    <source>
        <strain evidence="1">CHK195-4489</strain>
    </source>
</reference>
<gene>
    <name evidence="1" type="ORF">IAD50_07230</name>
</gene>
<reference evidence="1" key="1">
    <citation type="submission" date="2020-10" db="EMBL/GenBank/DDBJ databases">
        <authorList>
            <person name="Gilroy R."/>
        </authorList>
    </citation>
    <scope>NUCLEOTIDE SEQUENCE</scope>
    <source>
        <strain evidence="1">CHK195-4489</strain>
    </source>
</reference>
<dbReference type="InterPro" id="IPR052018">
    <property type="entry name" value="PHP_domain"/>
</dbReference>
<evidence type="ECO:0000313" key="2">
    <source>
        <dbReference type="Proteomes" id="UP000824089"/>
    </source>
</evidence>
<sequence>MAVKETVRYFRVTPQIVPADQETTVTIQSLDPKNGFQDGKRYRLRYFAVDRSDNLSTPLWREQEVVAAARSITFTQRFYGEQEHYVDIEGIDVTKNLRFSIYSLAPDLFGKVPMKGDFHMHSNNSDGADYAPHVPAMCRKIGFDFMALTDHRLYAPSLEAIAAYEGVPVDLIMMPGEEVHPEGNNVHMINFGAKISINDYMREHPAEYAEEVQEILRTEKSLQEVSGMGREICASCIWCFRKIRENGGLGIFCHPFWYIPEGCQDLKEVNEYLFRHTPQDAEELVGGYYKEQTFSNDLEIARFLQSYWEGNRRGIVGVSDAHSTEGDELFGWYYTIVFADEACGSGVIDAVRNGRSVAVTHLPGETMHIYGEFRLVKYAQFLAANYFPLHDEMCAEEGYLMYQYWSGCKDPNAAQCLRLLQGQTGRYYKNVFGK</sequence>
<evidence type="ECO:0000313" key="1">
    <source>
        <dbReference type="EMBL" id="HIU30069.1"/>
    </source>
</evidence>
<proteinExistence type="predicted"/>
<dbReference type="PANTHER" id="PTHR42924">
    <property type="entry name" value="EXONUCLEASE"/>
    <property type="match status" value="1"/>
</dbReference>
<dbReference type="PANTHER" id="PTHR42924:SF3">
    <property type="entry name" value="POLYMERASE_HISTIDINOL PHOSPHATASE N-TERMINAL DOMAIN-CONTAINING PROTEIN"/>
    <property type="match status" value="1"/>
</dbReference>
<dbReference type="Gene3D" id="3.20.20.140">
    <property type="entry name" value="Metal-dependent hydrolases"/>
    <property type="match status" value="1"/>
</dbReference>
<dbReference type="AlphaFoldDB" id="A0A9D1L9L5"/>
<organism evidence="1 2">
    <name type="scientific">Candidatus Egerieisoma faecipullorum</name>
    <dbReference type="NCBI Taxonomy" id="2840963"/>
    <lineage>
        <taxon>Bacteria</taxon>
        <taxon>Bacillati</taxon>
        <taxon>Bacillota</taxon>
        <taxon>Clostridia</taxon>
        <taxon>Eubacteriales</taxon>
        <taxon>Clostridiaceae</taxon>
        <taxon>Clostridiaceae incertae sedis</taxon>
        <taxon>Candidatus Egerieisoma</taxon>
    </lineage>
</organism>
<dbReference type="CDD" id="cd07432">
    <property type="entry name" value="PHP_HisPPase"/>
    <property type="match status" value="1"/>
</dbReference>
<name>A0A9D1L9L5_9CLOT</name>
<accession>A0A9D1L9L5</accession>
<protein>
    <recommendedName>
        <fullName evidence="3">Polymerase/histidinol phosphatase N-terminal domain-containing protein</fullName>
    </recommendedName>
</protein>
<dbReference type="GO" id="GO:0035312">
    <property type="term" value="F:5'-3' DNA exonuclease activity"/>
    <property type="evidence" value="ECO:0007669"/>
    <property type="project" value="TreeGrafter"/>
</dbReference>
<comment type="caution">
    <text evidence="1">The sequence shown here is derived from an EMBL/GenBank/DDBJ whole genome shotgun (WGS) entry which is preliminary data.</text>
</comment>
<dbReference type="Proteomes" id="UP000824089">
    <property type="component" value="Unassembled WGS sequence"/>
</dbReference>
<dbReference type="SUPFAM" id="SSF89550">
    <property type="entry name" value="PHP domain-like"/>
    <property type="match status" value="1"/>
</dbReference>
<evidence type="ECO:0008006" key="3">
    <source>
        <dbReference type="Google" id="ProtNLM"/>
    </source>
</evidence>
<dbReference type="EMBL" id="DVMM01000151">
    <property type="protein sequence ID" value="HIU30069.1"/>
    <property type="molecule type" value="Genomic_DNA"/>
</dbReference>